<evidence type="ECO:0000313" key="3">
    <source>
        <dbReference type="Proteomes" id="UP001217089"/>
    </source>
</evidence>
<feature type="region of interest" description="Disordered" evidence="1">
    <location>
        <begin position="680"/>
        <end position="756"/>
    </location>
</feature>
<dbReference type="Proteomes" id="UP001217089">
    <property type="component" value="Unassembled WGS sequence"/>
</dbReference>
<proteinExistence type="predicted"/>
<protein>
    <submittedName>
        <fullName evidence="2">Uncharacterized protein</fullName>
    </submittedName>
</protein>
<comment type="caution">
    <text evidence="2">The sequence shown here is derived from an EMBL/GenBank/DDBJ whole genome shotgun (WGS) entry which is preliminary data.</text>
</comment>
<dbReference type="InterPro" id="IPR050952">
    <property type="entry name" value="TRIM-NHL_E3_ligases"/>
</dbReference>
<feature type="compositionally biased region" description="Low complexity" evidence="1">
    <location>
        <begin position="10"/>
        <end position="24"/>
    </location>
</feature>
<dbReference type="InterPro" id="IPR011042">
    <property type="entry name" value="6-blade_b-propeller_TolB-like"/>
</dbReference>
<reference evidence="2 3" key="1">
    <citation type="submission" date="2022-12" db="EMBL/GenBank/DDBJ databases">
        <title>Chromosome-level genome of Tegillarca granosa.</title>
        <authorList>
            <person name="Kim J."/>
        </authorList>
    </citation>
    <scope>NUCLEOTIDE SEQUENCE [LARGE SCALE GENOMIC DNA]</scope>
    <source>
        <strain evidence="2">Teg-2019</strain>
        <tissue evidence="2">Adductor muscle</tissue>
    </source>
</reference>
<name>A0ABQ9FP56_TEGGR</name>
<feature type="region of interest" description="Disordered" evidence="1">
    <location>
        <begin position="1"/>
        <end position="46"/>
    </location>
</feature>
<evidence type="ECO:0000313" key="2">
    <source>
        <dbReference type="EMBL" id="KAJ8319071.1"/>
    </source>
</evidence>
<dbReference type="SUPFAM" id="SSF101898">
    <property type="entry name" value="NHL repeat"/>
    <property type="match status" value="1"/>
</dbReference>
<feature type="region of interest" description="Disordered" evidence="1">
    <location>
        <begin position="374"/>
        <end position="415"/>
    </location>
</feature>
<dbReference type="Gene3D" id="2.120.10.30">
    <property type="entry name" value="TolB, C-terminal domain"/>
    <property type="match status" value="3"/>
</dbReference>
<dbReference type="PANTHER" id="PTHR24104:SF25">
    <property type="entry name" value="PROTEIN LIN-41"/>
    <property type="match status" value="1"/>
</dbReference>
<accession>A0ABQ9FP56</accession>
<feature type="compositionally biased region" description="Basic residues" evidence="1">
    <location>
        <begin position="397"/>
        <end position="411"/>
    </location>
</feature>
<keyword evidence="3" id="KW-1185">Reference proteome</keyword>
<dbReference type="PANTHER" id="PTHR24104">
    <property type="entry name" value="E3 UBIQUITIN-PROTEIN LIGASE NHLRC1-RELATED"/>
    <property type="match status" value="1"/>
</dbReference>
<feature type="compositionally biased region" description="Polar residues" evidence="1">
    <location>
        <begin position="680"/>
        <end position="696"/>
    </location>
</feature>
<dbReference type="SUPFAM" id="SSF63829">
    <property type="entry name" value="Calcium-dependent phosphotriesterase"/>
    <property type="match status" value="2"/>
</dbReference>
<gene>
    <name evidence="2" type="ORF">KUTeg_004162</name>
</gene>
<feature type="compositionally biased region" description="Polar residues" evidence="1">
    <location>
        <begin position="374"/>
        <end position="396"/>
    </location>
</feature>
<organism evidence="2 3">
    <name type="scientific">Tegillarca granosa</name>
    <name type="common">Malaysian cockle</name>
    <name type="synonym">Anadara granosa</name>
    <dbReference type="NCBI Taxonomy" id="220873"/>
    <lineage>
        <taxon>Eukaryota</taxon>
        <taxon>Metazoa</taxon>
        <taxon>Spiralia</taxon>
        <taxon>Lophotrochozoa</taxon>
        <taxon>Mollusca</taxon>
        <taxon>Bivalvia</taxon>
        <taxon>Autobranchia</taxon>
        <taxon>Pteriomorphia</taxon>
        <taxon>Arcoida</taxon>
        <taxon>Arcoidea</taxon>
        <taxon>Arcidae</taxon>
        <taxon>Tegillarca</taxon>
    </lineage>
</organism>
<sequence length="1036" mass="118146">MLTRQKIKLQQGTSTDQTSGQVTTKQYQRRKTEFGRKQRRYQPYHLSVAKTKKMCNNLTENNEEEKIKSKPRQQTQRKLSKKKQVKKIDSDVDLGDLKTIDTTVVSEANPGTWGVRLAVVNDKTAWFGQCFSSTISLINTKGHIIQKFNLNLIPIDISVNSNNDLIFSEFKGRYICKFTNKKEQIIADLYPYKTRGLCWTSDNEILVCLEKLGKKAFINKVVRISLEGKIVQTIQKDKNNKYIFTDAALIAENVNKDICVVDNYNSLIVLYKDGDVKFKFLHTSDTASRIFRGVYGIACDSLGCIILSDPDDSCLHMISGAGQYLQKVLTEPFGIEKPWGIGTDIKNQLWIIDNSDGKNSTSVKIMLTKQKIKLQQGTSTNDSSQTSGQHGQVTTKQHQRRKTATKSKREQRKYQPYLQSVMRTKNTCNNLKQNNACNNLKQNNEEQRLISKPSQQIQSIPKKTTQVKKICSISDLGKLTAIDTTVISNTDPRTILWHLAVVNDKMAWSCNCPQQSLVLFNTKGQVIEKLQMDLKPIDVSVNSNGDLIFIKFKGHYIWKIANKKEQMIANLYPYQTRACDSLGCILLSDPDASCLHIISKDGQYLQKVPKEPFGIKTPMELGIDNKNQLWIIDNKDVLITFYDEDLMLILCIGFIIINGHQLRQHCINKTMLTRQKIKLQQGTSTEQASGQVTTKQYQRRKTAATKSRRKQRKYQPYHRSVEKQKITFNNLTKNNKEENPKSQQSQHTQRILDKEKQVKSKDLGDDLSYLKTIDTTVVSDADHGTWGWRLAVVNDKMAWIGTCYAGTIALFNTRGRVIQKLKMDLKPADISVNSNNDLIFSDFKGRYIYTFTNKKQQIIADLYPYQTRGLCWTSDNEILVCLYKTITVNKVVRVSLDGKILQTIQKDKNHKYIFSDPELIAENVNKDICVVDGYHNLIVVDRYGDVKFKFLQTSDDASRIFIGFYGIACDSLGCILLSDPDSNCIHMISGAGQYLQKVLTESFGLEKPWGLGTDNKNQLWISGNRDGKVKIIKYRS</sequence>
<feature type="compositionally biased region" description="Basic residues" evidence="1">
    <location>
        <begin position="697"/>
        <end position="716"/>
    </location>
</feature>
<evidence type="ECO:0000256" key="1">
    <source>
        <dbReference type="SAM" id="MobiDB-lite"/>
    </source>
</evidence>
<feature type="region of interest" description="Disordered" evidence="1">
    <location>
        <begin position="60"/>
        <end position="83"/>
    </location>
</feature>
<dbReference type="EMBL" id="JARBDR010000214">
    <property type="protein sequence ID" value="KAJ8319071.1"/>
    <property type="molecule type" value="Genomic_DNA"/>
</dbReference>